<feature type="region of interest" description="Disordered" evidence="1">
    <location>
        <begin position="18"/>
        <end position="46"/>
    </location>
</feature>
<reference evidence="3" key="1">
    <citation type="journal article" date="2013" name="J. Plant Res.">
        <title>Effect of fungi and light on seed germination of three Opuntia species from semiarid lands of central Mexico.</title>
        <authorList>
            <person name="Delgado-Sanchez P."/>
            <person name="Jimenez-Bremont J.F."/>
            <person name="Guerrero-Gonzalez Mde L."/>
            <person name="Flores J."/>
        </authorList>
    </citation>
    <scope>NUCLEOTIDE SEQUENCE</scope>
    <source>
        <tissue evidence="3">Cladode</tissue>
    </source>
</reference>
<dbReference type="AlphaFoldDB" id="A0A7C9CHU6"/>
<evidence type="ECO:0000256" key="1">
    <source>
        <dbReference type="SAM" id="MobiDB-lite"/>
    </source>
</evidence>
<feature type="domain" description="DUF7722" evidence="2">
    <location>
        <begin position="56"/>
        <end position="103"/>
    </location>
</feature>
<dbReference type="PANTHER" id="PTHR33513">
    <property type="entry name" value="OS06G0523300 PROTEIN"/>
    <property type="match status" value="1"/>
</dbReference>
<dbReference type="InterPro" id="IPR056139">
    <property type="entry name" value="DUF7722"/>
</dbReference>
<accession>A0A7C9CHU6</accession>
<reference evidence="3" key="2">
    <citation type="submission" date="2020-07" db="EMBL/GenBank/DDBJ databases">
        <authorList>
            <person name="Vera ALvarez R."/>
            <person name="Arias-Moreno D.M."/>
            <person name="Jimenez-Jacinto V."/>
            <person name="Jimenez-Bremont J.F."/>
            <person name="Swaminathan K."/>
            <person name="Moose S.P."/>
            <person name="Guerrero-Gonzalez M.L."/>
            <person name="Marino-Ramirez L."/>
            <person name="Landsman D."/>
            <person name="Rodriguez-Kessler M."/>
            <person name="Delgado-Sanchez P."/>
        </authorList>
    </citation>
    <scope>NUCLEOTIDE SEQUENCE</scope>
    <source>
        <tissue evidence="3">Cladode</tissue>
    </source>
</reference>
<dbReference type="PANTHER" id="PTHR33513:SF21">
    <property type="entry name" value="JMJN DOMAIN-CONTAINING PROTEIN"/>
    <property type="match status" value="1"/>
</dbReference>
<name>A0A7C9CHU6_OPUST</name>
<feature type="compositionally biased region" description="Basic and acidic residues" evidence="1">
    <location>
        <begin position="18"/>
        <end position="36"/>
    </location>
</feature>
<evidence type="ECO:0000313" key="3">
    <source>
        <dbReference type="EMBL" id="MBA4618182.1"/>
    </source>
</evidence>
<protein>
    <recommendedName>
        <fullName evidence="2">DUF7722 domain-containing protein</fullName>
    </recommendedName>
</protein>
<proteinExistence type="predicted"/>
<sequence length="106" mass="12699">MALRWLFNSAFTRALVHSPDEKHQNNRQNKEGKIAQKLDSQTQRGTARSFQVPLHYPRFMKIDYEKMEEWKVVMLLREYGLENHIKGTLDEKRMFAMGTFLWPDQL</sequence>
<evidence type="ECO:0000259" key="2">
    <source>
        <dbReference type="Pfam" id="PF24847"/>
    </source>
</evidence>
<dbReference type="Pfam" id="PF24847">
    <property type="entry name" value="DUF7722"/>
    <property type="match status" value="1"/>
</dbReference>
<dbReference type="EMBL" id="GISG01019230">
    <property type="protein sequence ID" value="MBA4618182.1"/>
    <property type="molecule type" value="Transcribed_RNA"/>
</dbReference>
<organism evidence="3">
    <name type="scientific">Opuntia streptacantha</name>
    <name type="common">Prickly pear cactus</name>
    <name type="synonym">Opuntia cardona</name>
    <dbReference type="NCBI Taxonomy" id="393608"/>
    <lineage>
        <taxon>Eukaryota</taxon>
        <taxon>Viridiplantae</taxon>
        <taxon>Streptophyta</taxon>
        <taxon>Embryophyta</taxon>
        <taxon>Tracheophyta</taxon>
        <taxon>Spermatophyta</taxon>
        <taxon>Magnoliopsida</taxon>
        <taxon>eudicotyledons</taxon>
        <taxon>Gunneridae</taxon>
        <taxon>Pentapetalae</taxon>
        <taxon>Caryophyllales</taxon>
        <taxon>Cactineae</taxon>
        <taxon>Cactaceae</taxon>
        <taxon>Opuntioideae</taxon>
        <taxon>Opuntia</taxon>
    </lineage>
</organism>